<evidence type="ECO:0000259" key="14">
    <source>
        <dbReference type="Pfam" id="PF00852"/>
    </source>
</evidence>
<evidence type="ECO:0000313" key="16">
    <source>
        <dbReference type="EMBL" id="TRY73823.1"/>
    </source>
</evidence>
<dbReference type="EMBL" id="VCGU01000007">
    <property type="protein sequence ID" value="TRY73823.1"/>
    <property type="molecule type" value="Genomic_DNA"/>
</dbReference>
<dbReference type="InterPro" id="IPR001503">
    <property type="entry name" value="Glyco_trans_10"/>
</dbReference>
<gene>
    <name evidence="16" type="ORF">TCAL_13214</name>
</gene>
<evidence type="ECO:0000256" key="8">
    <source>
        <dbReference type="ARBA" id="ARBA00022989"/>
    </source>
</evidence>
<keyword evidence="11" id="KW-0325">Glycoprotein</keyword>
<keyword evidence="4 12" id="KW-0328">Glycosyltransferase</keyword>
<feature type="region of interest" description="Disordered" evidence="13">
    <location>
        <begin position="523"/>
        <end position="550"/>
    </location>
</feature>
<dbReference type="InterPro" id="IPR038577">
    <property type="entry name" value="GT10-like_C_sf"/>
</dbReference>
<evidence type="ECO:0000256" key="1">
    <source>
        <dbReference type="ARBA" id="ARBA00004447"/>
    </source>
</evidence>
<dbReference type="GO" id="GO:0008417">
    <property type="term" value="F:fucosyltransferase activity"/>
    <property type="evidence" value="ECO:0007669"/>
    <property type="project" value="InterPro"/>
</dbReference>
<dbReference type="InterPro" id="IPR055270">
    <property type="entry name" value="Glyco_tran_10_C"/>
</dbReference>
<dbReference type="AlphaFoldDB" id="A0A553P815"/>
<dbReference type="PANTHER" id="PTHR48438">
    <property type="entry name" value="ALPHA-(1,3)-FUCOSYLTRANSFERASE C-RELATED"/>
    <property type="match status" value="1"/>
</dbReference>
<dbReference type="Pfam" id="PF00852">
    <property type="entry name" value="Glyco_transf_10"/>
    <property type="match status" value="1"/>
</dbReference>
<comment type="caution">
    <text evidence="16">The sequence shown here is derived from an EMBL/GenBank/DDBJ whole genome shotgun (WGS) entry which is preliminary data.</text>
</comment>
<evidence type="ECO:0000256" key="2">
    <source>
        <dbReference type="ARBA" id="ARBA00004922"/>
    </source>
</evidence>
<keyword evidence="7" id="KW-0735">Signal-anchor</keyword>
<evidence type="ECO:0000256" key="4">
    <source>
        <dbReference type="ARBA" id="ARBA00022676"/>
    </source>
</evidence>
<dbReference type="EC" id="2.4.1.-" evidence="12"/>
<dbReference type="GO" id="GO:0032580">
    <property type="term" value="C:Golgi cisterna membrane"/>
    <property type="evidence" value="ECO:0007669"/>
    <property type="project" value="UniProtKB-SubCell"/>
</dbReference>
<evidence type="ECO:0000256" key="9">
    <source>
        <dbReference type="ARBA" id="ARBA00023034"/>
    </source>
</evidence>
<dbReference type="Proteomes" id="UP000318571">
    <property type="component" value="Chromosome 3"/>
</dbReference>
<evidence type="ECO:0000256" key="7">
    <source>
        <dbReference type="ARBA" id="ARBA00022968"/>
    </source>
</evidence>
<dbReference type="FunFam" id="3.40.50.11660:FF:000004">
    <property type="entry name" value="Glycoprotein 3-alpha-L-fucosyltransferase A"/>
    <property type="match status" value="1"/>
</dbReference>
<proteinExistence type="inferred from homology"/>
<evidence type="ECO:0000256" key="12">
    <source>
        <dbReference type="RuleBase" id="RU003832"/>
    </source>
</evidence>
<comment type="subcellular location">
    <subcellularLocation>
        <location evidence="1 12">Golgi apparatus</location>
        <location evidence="1 12">Golgi stack membrane</location>
        <topology evidence="1 12">Single-pass type II membrane protein</topology>
    </subcellularLocation>
</comment>
<evidence type="ECO:0000256" key="6">
    <source>
        <dbReference type="ARBA" id="ARBA00022692"/>
    </source>
</evidence>
<organism evidence="16 17">
    <name type="scientific">Tigriopus californicus</name>
    <name type="common">Marine copepod</name>
    <dbReference type="NCBI Taxonomy" id="6832"/>
    <lineage>
        <taxon>Eukaryota</taxon>
        <taxon>Metazoa</taxon>
        <taxon>Ecdysozoa</taxon>
        <taxon>Arthropoda</taxon>
        <taxon>Crustacea</taxon>
        <taxon>Multicrustacea</taxon>
        <taxon>Hexanauplia</taxon>
        <taxon>Copepoda</taxon>
        <taxon>Harpacticoida</taxon>
        <taxon>Harpacticidae</taxon>
        <taxon>Tigriopus</taxon>
    </lineage>
</organism>
<keyword evidence="17" id="KW-1185">Reference proteome</keyword>
<keyword evidence="8" id="KW-1133">Transmembrane helix</keyword>
<evidence type="ECO:0000256" key="10">
    <source>
        <dbReference type="ARBA" id="ARBA00023136"/>
    </source>
</evidence>
<dbReference type="Pfam" id="PF17039">
    <property type="entry name" value="Glyco_tran_10_N"/>
    <property type="match status" value="1"/>
</dbReference>
<evidence type="ECO:0000313" key="17">
    <source>
        <dbReference type="Proteomes" id="UP000318571"/>
    </source>
</evidence>
<comment type="pathway">
    <text evidence="2">Protein modification; protein glycosylation.</text>
</comment>
<protein>
    <recommendedName>
        <fullName evidence="12">Fucosyltransferase</fullName>
        <ecNumber evidence="12">2.4.1.-</ecNumber>
    </recommendedName>
</protein>
<reference evidence="16 17" key="1">
    <citation type="journal article" date="2018" name="Nat. Ecol. Evol.">
        <title>Genomic signatures of mitonuclear coevolution across populations of Tigriopus californicus.</title>
        <authorList>
            <person name="Barreto F.S."/>
            <person name="Watson E.T."/>
            <person name="Lima T.G."/>
            <person name="Willett C.S."/>
            <person name="Edmands S."/>
            <person name="Li W."/>
            <person name="Burton R.S."/>
        </authorList>
    </citation>
    <scope>NUCLEOTIDE SEQUENCE [LARGE SCALE GENOMIC DNA]</scope>
    <source>
        <strain evidence="16 17">San Diego</strain>
    </source>
</reference>
<feature type="compositionally biased region" description="Basic and acidic residues" evidence="13">
    <location>
        <begin position="523"/>
        <end position="547"/>
    </location>
</feature>
<dbReference type="PANTHER" id="PTHR48438:SF1">
    <property type="entry name" value="ALPHA-(1,3)-FUCOSYLTRANSFERASE C-RELATED"/>
    <property type="match status" value="1"/>
</dbReference>
<dbReference type="UniPathway" id="UPA00378"/>
<evidence type="ECO:0000256" key="13">
    <source>
        <dbReference type="SAM" id="MobiDB-lite"/>
    </source>
</evidence>
<dbReference type="OMA" id="CSQSTPN"/>
<keyword evidence="9 12" id="KW-0333">Golgi apparatus</keyword>
<name>A0A553P815_TIGCA</name>
<dbReference type="InterPro" id="IPR031481">
    <property type="entry name" value="Glyco_tran_10_N"/>
</dbReference>
<keyword evidence="10" id="KW-0472">Membrane</keyword>
<keyword evidence="6 12" id="KW-0812">Transmembrane</keyword>
<evidence type="ECO:0000256" key="5">
    <source>
        <dbReference type="ARBA" id="ARBA00022679"/>
    </source>
</evidence>
<evidence type="ECO:0000256" key="11">
    <source>
        <dbReference type="ARBA" id="ARBA00023180"/>
    </source>
</evidence>
<dbReference type="SUPFAM" id="SSF53756">
    <property type="entry name" value="UDP-Glycosyltransferase/glycogen phosphorylase"/>
    <property type="match status" value="1"/>
</dbReference>
<dbReference type="STRING" id="6832.A0A553P815"/>
<feature type="domain" description="Fucosyltransferase N-terminal" evidence="15">
    <location>
        <begin position="197"/>
        <end position="298"/>
    </location>
</feature>
<dbReference type="Gene3D" id="3.40.50.11660">
    <property type="entry name" value="Glycosyl transferase family 10, C-terminal domain"/>
    <property type="match status" value="1"/>
</dbReference>
<keyword evidence="5 12" id="KW-0808">Transferase</keyword>
<dbReference type="OrthoDB" id="427096at2759"/>
<feature type="domain" description="Fucosyltransferase C-terminal" evidence="14">
    <location>
        <begin position="319"/>
        <end position="499"/>
    </location>
</feature>
<accession>A0A553P815</accession>
<comment type="similarity">
    <text evidence="3 12">Belongs to the glycosyltransferase 10 family.</text>
</comment>
<sequence>MPRVSIRRVFMYLLAIATVVLVSLNVHQTLMGHNAWPALSGAGVSSSGPGGTGSRLVAMWARQGRGANAVEVKTDILLGHEGTVSGIIKQDHSEPVNTSEALTLQIKPWHSGRKLDLSPLDPSDISIPEPHERPWFMSGGKVQPTQCVIDPVTQKRAATILPEDANTSNDRILDQLMFYPPNGYIPENLQDTSIPLKKILLWNGISSWGGTRPGRGVFLKQECPVNSCAITTSRTDSLNADLVLFKDHFTMPTYQRPLNQLWMMYMLECPLHTQMFKSKDVFNWTSTYRSDSTIVAPYERWLYHNENVRAQVQPKNYAANKTKTVAWFVSNCGARNGRLDYAKQLQKYIQVDIYGSCGSKRCPRSQSKNCFEMLNKQYKFYLAFENSNCQDYITEKFFVNGLGHDILPIVMGARPQDYQRSSPEHSFIHVDDFDGPEKLAEYLHKLDQNDDLYNEYFQWKGTGEFINTKFFCRVCAMLHDPKIVDHQAEQPYYKDINEWWRGPGTCINGSWRKFYEALERDAQSKRQESQKQRKIQQADKEKQKERAPLLAEEVPQIVEAQVLETKLDQENRAQ</sequence>
<evidence type="ECO:0000256" key="3">
    <source>
        <dbReference type="ARBA" id="ARBA00008919"/>
    </source>
</evidence>
<evidence type="ECO:0000259" key="15">
    <source>
        <dbReference type="Pfam" id="PF17039"/>
    </source>
</evidence>